<gene>
    <name evidence="1" type="ORF">H4Q32_027604</name>
</gene>
<accession>A0ABQ8MDR6</accession>
<reference evidence="1 2" key="1">
    <citation type="submission" date="2022-01" db="EMBL/GenBank/DDBJ databases">
        <title>A high-quality chromosome-level genome assembly of rohu carp, Labeo rohita.</title>
        <authorList>
            <person name="Arick M.A. II"/>
            <person name="Hsu C.-Y."/>
            <person name="Magbanua Z."/>
            <person name="Pechanova O."/>
            <person name="Grover C."/>
            <person name="Miller E."/>
            <person name="Thrash A."/>
            <person name="Ezzel L."/>
            <person name="Alam S."/>
            <person name="Benzie J."/>
            <person name="Hamilton M."/>
            <person name="Karsi A."/>
            <person name="Lawrence M.L."/>
            <person name="Peterson D.G."/>
        </authorList>
    </citation>
    <scope>NUCLEOTIDE SEQUENCE [LARGE SCALE GENOMIC DNA]</scope>
    <source>
        <strain evidence="2">BAU-BD-2019</strain>
        <tissue evidence="1">Blood</tissue>
    </source>
</reference>
<protein>
    <submittedName>
        <fullName evidence="1">DNA damage-inducible protein 1</fullName>
    </submittedName>
</protein>
<name>A0ABQ8MDR6_LABRO</name>
<comment type="caution">
    <text evidence="1">The sequence shown here is derived from an EMBL/GenBank/DDBJ whole genome shotgun (WGS) entry which is preliminary data.</text>
</comment>
<organism evidence="1 2">
    <name type="scientific">Labeo rohita</name>
    <name type="common">Indian major carp</name>
    <name type="synonym">Cyprinus rohita</name>
    <dbReference type="NCBI Taxonomy" id="84645"/>
    <lineage>
        <taxon>Eukaryota</taxon>
        <taxon>Metazoa</taxon>
        <taxon>Chordata</taxon>
        <taxon>Craniata</taxon>
        <taxon>Vertebrata</taxon>
        <taxon>Euteleostomi</taxon>
        <taxon>Actinopterygii</taxon>
        <taxon>Neopterygii</taxon>
        <taxon>Teleostei</taxon>
        <taxon>Ostariophysi</taxon>
        <taxon>Cypriniformes</taxon>
        <taxon>Cyprinidae</taxon>
        <taxon>Labeoninae</taxon>
        <taxon>Labeonini</taxon>
        <taxon>Labeo</taxon>
    </lineage>
</organism>
<sequence>MDQYQFKRTENSCSLLGPLEATNALSSPFDQPQSNPCKKHRLTGSIQRDSHDLLDLLCPPLSHSSRTLSLCPSARSHQHSRLDHYVIVPSRTLQNQLKLRETFKVFAFKVFAPLRQCSPELQEHHPLPKSWKAPFSARTQYTYTSSLTTLKDGPARGYTEVPQVERAVAMHLCPQNTATLRGRLRIPSTACKFSWALVVKACTASKQAASVLHAMAILQVYQAKVLKDLHKGVPDPELLQEMDAMDYALRATKVTAQALGRAKSTMAVQERHLWLNLAEMRGQLHL</sequence>
<proteinExistence type="predicted"/>
<dbReference type="Proteomes" id="UP000830375">
    <property type="component" value="Unassembled WGS sequence"/>
</dbReference>
<dbReference type="EMBL" id="JACTAM010000009">
    <property type="protein sequence ID" value="KAI2661008.1"/>
    <property type="molecule type" value="Genomic_DNA"/>
</dbReference>
<evidence type="ECO:0000313" key="2">
    <source>
        <dbReference type="Proteomes" id="UP000830375"/>
    </source>
</evidence>
<keyword evidence="2" id="KW-1185">Reference proteome</keyword>
<evidence type="ECO:0000313" key="1">
    <source>
        <dbReference type="EMBL" id="KAI2661008.1"/>
    </source>
</evidence>